<dbReference type="PANTHER" id="PTHR23188">
    <property type="entry name" value="RNA POLYMERASE II-ASSOCIATED FACTOR 1 HOMOLOG"/>
    <property type="match status" value="1"/>
</dbReference>
<evidence type="ECO:0000313" key="4">
    <source>
        <dbReference type="EMBL" id="OCF37974.1"/>
    </source>
</evidence>
<name>A0A1B9H3X5_9TREE</name>
<dbReference type="OrthoDB" id="10260285at2759"/>
<evidence type="ECO:0000313" key="5">
    <source>
        <dbReference type="Proteomes" id="UP000092666"/>
    </source>
</evidence>
<dbReference type="EMBL" id="KI669492">
    <property type="protein sequence ID" value="OCF37974.1"/>
    <property type="molecule type" value="Genomic_DNA"/>
</dbReference>
<keyword evidence="5" id="KW-1185">Reference proteome</keyword>
<comment type="subcellular location">
    <subcellularLocation>
        <location evidence="1">Nucleus</location>
    </subcellularLocation>
</comment>
<dbReference type="Pfam" id="PF03985">
    <property type="entry name" value="Paf1"/>
    <property type="match status" value="1"/>
</dbReference>
<dbReference type="GO" id="GO:0003682">
    <property type="term" value="F:chromatin binding"/>
    <property type="evidence" value="ECO:0007669"/>
    <property type="project" value="TreeGrafter"/>
</dbReference>
<dbReference type="GO" id="GO:0000993">
    <property type="term" value="F:RNA polymerase II complex binding"/>
    <property type="evidence" value="ECO:0007669"/>
    <property type="project" value="TreeGrafter"/>
</dbReference>
<gene>
    <name evidence="4" type="ORF">I316_00198</name>
</gene>
<keyword evidence="3" id="KW-0539">Nucleus</keyword>
<evidence type="ECO:0000256" key="3">
    <source>
        <dbReference type="ARBA" id="ARBA00023242"/>
    </source>
</evidence>
<accession>A0A1B9H3X5</accession>
<reference evidence="4 5" key="1">
    <citation type="submission" date="2013-07" db="EMBL/GenBank/DDBJ databases">
        <title>The Genome Sequence of Cryptococcus heveanensis BCC8398.</title>
        <authorList>
            <consortium name="The Broad Institute Genome Sequencing Platform"/>
            <person name="Cuomo C."/>
            <person name="Litvintseva A."/>
            <person name="Chen Y."/>
            <person name="Heitman J."/>
            <person name="Sun S."/>
            <person name="Springer D."/>
            <person name="Dromer F."/>
            <person name="Young S.K."/>
            <person name="Zeng Q."/>
            <person name="Gargeya S."/>
            <person name="Fitzgerald M."/>
            <person name="Abouelleil A."/>
            <person name="Alvarado L."/>
            <person name="Berlin A.M."/>
            <person name="Chapman S.B."/>
            <person name="Dewar J."/>
            <person name="Goldberg J."/>
            <person name="Griggs A."/>
            <person name="Gujja S."/>
            <person name="Hansen M."/>
            <person name="Howarth C."/>
            <person name="Imamovic A."/>
            <person name="Larimer J."/>
            <person name="McCowan C."/>
            <person name="Murphy C."/>
            <person name="Pearson M."/>
            <person name="Priest M."/>
            <person name="Roberts A."/>
            <person name="Saif S."/>
            <person name="Shea T."/>
            <person name="Sykes S."/>
            <person name="Wortman J."/>
            <person name="Nusbaum C."/>
            <person name="Birren B."/>
        </authorList>
    </citation>
    <scope>NUCLEOTIDE SEQUENCE [LARGE SCALE GENOMIC DNA]</scope>
    <source>
        <strain evidence="4 5">BCC8398</strain>
    </source>
</reference>
<protein>
    <submittedName>
        <fullName evidence="4">RNA polymerase II-associated factor 1</fullName>
    </submittedName>
</protein>
<dbReference type="Proteomes" id="UP000092666">
    <property type="component" value="Unassembled WGS sequence"/>
</dbReference>
<dbReference type="GO" id="GO:0016593">
    <property type="term" value="C:Cdc73/Paf1 complex"/>
    <property type="evidence" value="ECO:0007669"/>
    <property type="project" value="InterPro"/>
</dbReference>
<proteinExistence type="inferred from homology"/>
<reference evidence="5" key="2">
    <citation type="submission" date="2013-12" db="EMBL/GenBank/DDBJ databases">
        <title>Evolution of pathogenesis and genome organization in the Tremellales.</title>
        <authorList>
            <person name="Cuomo C."/>
            <person name="Litvintseva A."/>
            <person name="Heitman J."/>
            <person name="Chen Y."/>
            <person name="Sun S."/>
            <person name="Springer D."/>
            <person name="Dromer F."/>
            <person name="Young S."/>
            <person name="Zeng Q."/>
            <person name="Chapman S."/>
            <person name="Gujja S."/>
            <person name="Saif S."/>
            <person name="Birren B."/>
        </authorList>
    </citation>
    <scope>NUCLEOTIDE SEQUENCE [LARGE SCALE GENOMIC DNA]</scope>
    <source>
        <strain evidence="5">BCC8398</strain>
    </source>
</reference>
<dbReference type="InterPro" id="IPR007133">
    <property type="entry name" value="RNA_pol_II-assoc_Paf1"/>
</dbReference>
<dbReference type="GO" id="GO:0006368">
    <property type="term" value="P:transcription elongation by RNA polymerase II"/>
    <property type="evidence" value="ECO:0007669"/>
    <property type="project" value="InterPro"/>
</dbReference>
<dbReference type="AlphaFoldDB" id="A0A1B9H3X5"/>
<evidence type="ECO:0000256" key="2">
    <source>
        <dbReference type="ARBA" id="ARBA00007560"/>
    </source>
</evidence>
<dbReference type="PANTHER" id="PTHR23188:SF12">
    <property type="entry name" value="RNA POLYMERASE II-ASSOCIATED FACTOR 1 HOMOLOG"/>
    <property type="match status" value="1"/>
</dbReference>
<dbReference type="STRING" id="1296120.A0A1B9H3X5"/>
<organism evidence="4 5">
    <name type="scientific">Kwoniella heveanensis BCC8398</name>
    <dbReference type="NCBI Taxonomy" id="1296120"/>
    <lineage>
        <taxon>Eukaryota</taxon>
        <taxon>Fungi</taxon>
        <taxon>Dikarya</taxon>
        <taxon>Basidiomycota</taxon>
        <taxon>Agaricomycotina</taxon>
        <taxon>Tremellomycetes</taxon>
        <taxon>Tremellales</taxon>
        <taxon>Cryptococcaceae</taxon>
        <taxon>Kwoniella</taxon>
    </lineage>
</organism>
<sequence length="456" mass="51457">MSKKSDLLVRVRYLNPVPNPPFPPKLLNISTDINRLGEPSYLDHLSASTPLPMLVDAEMGMPLNLNEFEGIWDGRDQGKPKPTVRKALTVVALNPTVDAARVHHPIDVALLAPFNPPTDVNGEQKPPATTEVSWMRNNNYLTRKNNARRKEAAETKVEAVIDASEAAQIMAIEKTFFDLHEQDPKTIKHPNKRKKDLTVVESYDILPDIDSWPISYALIRFPERPSAATAVNPAAGASSPRLAKSVMRPIREEDDTQMIEFYLPKEEDVARLDDAYVRAIPTTEIDHIKEVAAEDPNDPSLGDIFPHAQYDRIRMYEVVSSVPPAKEVLVSFEEDGDDEVAEEQPDRKRRKGVYYKELTFRTLLRKTRAKRRDEVAAQADLWDKLVVGYRQPEDAETQTREKARGRVAESTWANEELRRVRGGENLLEGQGEAIDDEDVELDEGARRLEAEVADEG</sequence>
<comment type="similarity">
    <text evidence="2">Belongs to the PAF1 family.</text>
</comment>
<evidence type="ECO:0000256" key="1">
    <source>
        <dbReference type="ARBA" id="ARBA00004123"/>
    </source>
</evidence>